<comment type="similarity">
    <text evidence="1">Belongs to the NmrA-type oxidoreductase family. Isoflavone reductase subfamily.</text>
</comment>
<comment type="caution">
    <text evidence="5">The sequence shown here is derived from an EMBL/GenBank/DDBJ whole genome shotgun (WGS) entry which is preliminary data.</text>
</comment>
<keyword evidence="3" id="KW-0560">Oxidoreductase</keyword>
<evidence type="ECO:0000259" key="4">
    <source>
        <dbReference type="Pfam" id="PF05368"/>
    </source>
</evidence>
<organism evidence="5 6">
    <name type="scientific">Acaulospora morrowiae</name>
    <dbReference type="NCBI Taxonomy" id="94023"/>
    <lineage>
        <taxon>Eukaryota</taxon>
        <taxon>Fungi</taxon>
        <taxon>Fungi incertae sedis</taxon>
        <taxon>Mucoromycota</taxon>
        <taxon>Glomeromycotina</taxon>
        <taxon>Glomeromycetes</taxon>
        <taxon>Diversisporales</taxon>
        <taxon>Acaulosporaceae</taxon>
        <taxon>Acaulospora</taxon>
    </lineage>
</organism>
<dbReference type="AlphaFoldDB" id="A0A9N9B8H6"/>
<keyword evidence="2" id="KW-0521">NADP</keyword>
<dbReference type="EMBL" id="CAJVPV010003663">
    <property type="protein sequence ID" value="CAG8557071.1"/>
    <property type="molecule type" value="Genomic_DNA"/>
</dbReference>
<feature type="domain" description="NmrA-like" evidence="4">
    <location>
        <begin position="8"/>
        <end position="230"/>
    </location>
</feature>
<evidence type="ECO:0000256" key="1">
    <source>
        <dbReference type="ARBA" id="ARBA00005725"/>
    </source>
</evidence>
<dbReference type="PANTHER" id="PTHR47706:SF4">
    <property type="entry name" value="NMRA-LIKE DOMAIN-CONTAINING PROTEIN"/>
    <property type="match status" value="1"/>
</dbReference>
<dbReference type="InterPro" id="IPR051609">
    <property type="entry name" value="NmrA/Isoflavone_reductase-like"/>
</dbReference>
<dbReference type="Gene3D" id="3.90.25.10">
    <property type="entry name" value="UDP-galactose 4-epimerase, domain 1"/>
    <property type="match status" value="1"/>
</dbReference>
<dbReference type="InterPro" id="IPR036291">
    <property type="entry name" value="NAD(P)-bd_dom_sf"/>
</dbReference>
<accession>A0A9N9B8H6</accession>
<reference evidence="5" key="1">
    <citation type="submission" date="2021-06" db="EMBL/GenBank/DDBJ databases">
        <authorList>
            <person name="Kallberg Y."/>
            <person name="Tangrot J."/>
            <person name="Rosling A."/>
        </authorList>
    </citation>
    <scope>NUCLEOTIDE SEQUENCE</scope>
    <source>
        <strain evidence="5">CL551</strain>
    </source>
</reference>
<dbReference type="GO" id="GO:0016491">
    <property type="term" value="F:oxidoreductase activity"/>
    <property type="evidence" value="ECO:0007669"/>
    <property type="project" value="UniProtKB-KW"/>
</dbReference>
<evidence type="ECO:0000256" key="3">
    <source>
        <dbReference type="ARBA" id="ARBA00023002"/>
    </source>
</evidence>
<gene>
    <name evidence="5" type="ORF">AMORRO_LOCUS5841</name>
</gene>
<dbReference type="SUPFAM" id="SSF51735">
    <property type="entry name" value="NAD(P)-binding Rossmann-fold domains"/>
    <property type="match status" value="1"/>
</dbReference>
<evidence type="ECO:0000313" key="5">
    <source>
        <dbReference type="EMBL" id="CAG8557071.1"/>
    </source>
</evidence>
<dbReference type="Gene3D" id="3.40.50.720">
    <property type="entry name" value="NAD(P)-binding Rossmann-like Domain"/>
    <property type="match status" value="1"/>
</dbReference>
<evidence type="ECO:0000313" key="6">
    <source>
        <dbReference type="Proteomes" id="UP000789342"/>
    </source>
</evidence>
<dbReference type="OrthoDB" id="419598at2759"/>
<keyword evidence="6" id="KW-1185">Reference proteome</keyword>
<dbReference type="InterPro" id="IPR008030">
    <property type="entry name" value="NmrA-like"/>
</dbReference>
<evidence type="ECO:0000256" key="2">
    <source>
        <dbReference type="ARBA" id="ARBA00022857"/>
    </source>
</evidence>
<sequence length="278" mass="31222">MNSSSFHTVTIAGGIGFVGYHITEAFLNDGSYKVKVLQRKPEKQNEKVALLTSKGVEIVYADYNQHDDLVKALQGTDVVISALSPETTSVPFDYEAIQFPLLTAAKEANVKRFIPSEYGFLYSDNTHMITDGKAKLREKIENIGIEYTYFSVGLLQEYVSWLGFDVENKKATFYADENSKISITSVTDIGKYIVESLKMQESRNASIMVAGTTLSLNEILQKYEAATGSKWDVIKDKEAQEPMDQFRVVIQKNGAFDKVDNDKFSFQPRPLTEVNTKM</sequence>
<name>A0A9N9B8H6_9GLOM</name>
<proteinExistence type="inferred from homology"/>
<dbReference type="Pfam" id="PF05368">
    <property type="entry name" value="NmrA"/>
    <property type="match status" value="1"/>
</dbReference>
<protein>
    <submittedName>
        <fullName evidence="5">187_t:CDS:1</fullName>
    </submittedName>
</protein>
<dbReference type="Proteomes" id="UP000789342">
    <property type="component" value="Unassembled WGS sequence"/>
</dbReference>
<dbReference type="PANTHER" id="PTHR47706">
    <property type="entry name" value="NMRA-LIKE FAMILY PROTEIN"/>
    <property type="match status" value="1"/>
</dbReference>